<dbReference type="AlphaFoldDB" id="A0AA40EXF9"/>
<dbReference type="Proteomes" id="UP001172155">
    <property type="component" value="Unassembled WGS sequence"/>
</dbReference>
<reference evidence="3" key="1">
    <citation type="submission" date="2023-06" db="EMBL/GenBank/DDBJ databases">
        <title>Genome-scale phylogeny and comparative genomics of the fungal order Sordariales.</title>
        <authorList>
            <consortium name="Lawrence Berkeley National Laboratory"/>
            <person name="Hensen N."/>
            <person name="Bonometti L."/>
            <person name="Westerberg I."/>
            <person name="Brannstrom I.O."/>
            <person name="Guillou S."/>
            <person name="Cros-Aarteil S."/>
            <person name="Calhoun S."/>
            <person name="Haridas S."/>
            <person name="Kuo A."/>
            <person name="Mondo S."/>
            <person name="Pangilinan J."/>
            <person name="Riley R."/>
            <person name="LaButti K."/>
            <person name="Andreopoulos B."/>
            <person name="Lipzen A."/>
            <person name="Chen C."/>
            <person name="Yanf M."/>
            <person name="Daum C."/>
            <person name="Ng V."/>
            <person name="Clum A."/>
            <person name="Steindorff A."/>
            <person name="Ohm R."/>
            <person name="Martin F."/>
            <person name="Silar P."/>
            <person name="Natvig D."/>
            <person name="Lalanne C."/>
            <person name="Gautier V."/>
            <person name="Ament-velasquez S.L."/>
            <person name="Kruys A."/>
            <person name="Hutchinson M.I."/>
            <person name="Powell A.J."/>
            <person name="Barry K."/>
            <person name="Miller A.N."/>
            <person name="Grigoriev I.V."/>
            <person name="Debuchy R."/>
            <person name="Gladieux P."/>
            <person name="Thoren M.H."/>
            <person name="Johannesson H."/>
        </authorList>
    </citation>
    <scope>NUCLEOTIDE SEQUENCE</scope>
    <source>
        <strain evidence="3">SMH3187-1</strain>
    </source>
</reference>
<dbReference type="EMBL" id="JAUKUD010000004">
    <property type="protein sequence ID" value="KAK0747159.1"/>
    <property type="molecule type" value="Genomic_DNA"/>
</dbReference>
<feature type="compositionally biased region" description="Acidic residues" evidence="1">
    <location>
        <begin position="154"/>
        <end position="164"/>
    </location>
</feature>
<proteinExistence type="predicted"/>
<evidence type="ECO:0000313" key="4">
    <source>
        <dbReference type="Proteomes" id="UP001172155"/>
    </source>
</evidence>
<feature type="chain" id="PRO_5041232556" evidence="2">
    <location>
        <begin position="21"/>
        <end position="179"/>
    </location>
</feature>
<evidence type="ECO:0000313" key="3">
    <source>
        <dbReference type="EMBL" id="KAK0747159.1"/>
    </source>
</evidence>
<comment type="caution">
    <text evidence="3">The sequence shown here is derived from an EMBL/GenBank/DDBJ whole genome shotgun (WGS) entry which is preliminary data.</text>
</comment>
<protein>
    <submittedName>
        <fullName evidence="3">Uncharacterized protein</fullName>
    </submittedName>
</protein>
<accession>A0AA40EXF9</accession>
<keyword evidence="4" id="KW-1185">Reference proteome</keyword>
<evidence type="ECO:0000256" key="1">
    <source>
        <dbReference type="SAM" id="MobiDB-lite"/>
    </source>
</evidence>
<name>A0AA40EXF9_9PEZI</name>
<feature type="compositionally biased region" description="Basic and acidic residues" evidence="1">
    <location>
        <begin position="144"/>
        <end position="153"/>
    </location>
</feature>
<feature type="region of interest" description="Disordered" evidence="1">
    <location>
        <begin position="144"/>
        <end position="165"/>
    </location>
</feature>
<evidence type="ECO:0000256" key="2">
    <source>
        <dbReference type="SAM" id="SignalP"/>
    </source>
</evidence>
<keyword evidence="2" id="KW-0732">Signal</keyword>
<sequence>MHLITTLLTTLLLSTTLTSALPAAGPPRDVAIQPQHSIAITTDPISPPRSRVRRQKVAQPYVLIAPDRKKGWKRNSEPEMELAARQVKWLPPNRSYLPVPDKKALKARDVDVGVDKDTGGPDSISGFEKRQKVAQPWVLVAPDRKKGWRRSEEPTEPEGYDETPDVVARQVKMLPPVRG</sequence>
<gene>
    <name evidence="3" type="ORF">B0T18DRAFT_447490</name>
</gene>
<feature type="signal peptide" evidence="2">
    <location>
        <begin position="1"/>
        <end position="20"/>
    </location>
</feature>
<organism evidence="3 4">
    <name type="scientific">Schizothecium vesticola</name>
    <dbReference type="NCBI Taxonomy" id="314040"/>
    <lineage>
        <taxon>Eukaryota</taxon>
        <taxon>Fungi</taxon>
        <taxon>Dikarya</taxon>
        <taxon>Ascomycota</taxon>
        <taxon>Pezizomycotina</taxon>
        <taxon>Sordariomycetes</taxon>
        <taxon>Sordariomycetidae</taxon>
        <taxon>Sordariales</taxon>
        <taxon>Schizotheciaceae</taxon>
        <taxon>Schizothecium</taxon>
    </lineage>
</organism>